<name>A0A2K8T3L8_9NOSO</name>
<accession>A0A2K8T3L8</accession>
<dbReference type="NCBIfam" id="TIGR02243">
    <property type="entry name" value="putative baseplate assembly protein"/>
    <property type="match status" value="1"/>
</dbReference>
<evidence type="ECO:0000313" key="1">
    <source>
        <dbReference type="EMBL" id="AUB42183.1"/>
    </source>
</evidence>
<dbReference type="EMBL" id="CP024785">
    <property type="protein sequence ID" value="AUB42183.1"/>
    <property type="molecule type" value="Genomic_DNA"/>
</dbReference>
<dbReference type="Proteomes" id="UP000232003">
    <property type="component" value="Chromosome"/>
</dbReference>
<evidence type="ECO:0000313" key="2">
    <source>
        <dbReference type="Proteomes" id="UP000232003"/>
    </source>
</evidence>
<gene>
    <name evidence="1" type="ORF">COO91_08290</name>
</gene>
<sequence>MDFDFLPQLPSSHLDDRNFDDLVEECLLRIPRYCPEWTDHNISDPGITLVELFAWLTDQMLMQFNQIPRKNYIAFLELLGIRLQPPTPAQVRLTFYLSTHLLENYTIPQGIEVATERTETQEAIVFTTDQDLLIGQPTLKHILSAPDAANTPQSLQDRTGQWHRQNDGLAVTHEFELFPQKPQSGNSFYLTIEPDTPLEGTVLEIAFTGAQGTPTGINPKHPPRSWEAWDGESWIKVLLQEADDTTNGFSFNENTGDDDSFEQSGDVILHLPERWPVSSFDGYRGRWIRCTLTESSDRQPGYANSPRIKTIAIRTIGGSVQASQCVLVQEEILGISDGQPGQSFEVETAPILERQGEEQLLVFPVGRLPEIWQEVEDFADSKPQDRHYVVDALTGTIQFGPLIREPQTLKKQTQTRAYLQQVLPADRSLGYDLHEQIIEQQYGAIPPRGAEIMFSYRTGGGKQGNVQANTLRFMQTAIPYIDSVTNHHAAVNGADAESLERAVLRAPQMLRSHDRAVTASDFEALTLKGSGGAIARALCLPMSASQTAGSVSVCVVPQANTDLIDLGRGIAPDNFNLNSALRDQVLHYLDERRLLGIQVQLQQPNYVGVSVQAEVTLEPAYKNPSAQAEIIHKLKVALYRYLNPLTGGPEMTGWPFGRPLYPSDIMALLQQTPGIQYLGAILLFPIQKNGESWQRQTTPVNYIDPGSLGLLCSWADPQARTGHSVNVLTDQSAMRI</sequence>
<keyword evidence="2" id="KW-1185">Reference proteome</keyword>
<dbReference type="KEGG" id="nfl:COO91_08290"/>
<dbReference type="OrthoDB" id="9027184at2"/>
<dbReference type="RefSeq" id="WP_100902303.1">
    <property type="nucleotide sequence ID" value="NZ_CAWNNC010000001.1"/>
</dbReference>
<proteinExistence type="predicted"/>
<dbReference type="InterPro" id="IPR011749">
    <property type="entry name" value="CHP02243"/>
</dbReference>
<organism evidence="1 2">
    <name type="scientific">Nostoc flagelliforme CCNUN1</name>
    <dbReference type="NCBI Taxonomy" id="2038116"/>
    <lineage>
        <taxon>Bacteria</taxon>
        <taxon>Bacillati</taxon>
        <taxon>Cyanobacteriota</taxon>
        <taxon>Cyanophyceae</taxon>
        <taxon>Nostocales</taxon>
        <taxon>Nostocaceae</taxon>
        <taxon>Nostoc</taxon>
    </lineage>
</organism>
<reference evidence="1 2" key="1">
    <citation type="submission" date="2017-11" db="EMBL/GenBank/DDBJ databases">
        <title>Complete genome of a free-living desiccation-tolerant cyanobacterium and its photosynthetic adaptation to extreme terrestrial habitat.</title>
        <authorList>
            <person name="Shang J."/>
        </authorList>
    </citation>
    <scope>NUCLEOTIDE SEQUENCE [LARGE SCALE GENOMIC DNA]</scope>
    <source>
        <strain evidence="1 2">CCNUN1</strain>
    </source>
</reference>
<protein>
    <submittedName>
        <fullName evidence="1">Putative phage protein gp47/JayE</fullName>
    </submittedName>
</protein>
<dbReference type="AlphaFoldDB" id="A0A2K8T3L8"/>